<dbReference type="Gene3D" id="1.10.10.10">
    <property type="entry name" value="Winged helix-like DNA-binding domain superfamily/Winged helix DNA-binding domain"/>
    <property type="match status" value="1"/>
</dbReference>
<dbReference type="Gene3D" id="3.10.450.50">
    <property type="match status" value="1"/>
</dbReference>
<dbReference type="Gene3D" id="1.10.1740.10">
    <property type="match status" value="1"/>
</dbReference>
<dbReference type="InterPro" id="IPR036388">
    <property type="entry name" value="WH-like_DNA-bd_sf"/>
</dbReference>
<evidence type="ECO:0000313" key="9">
    <source>
        <dbReference type="EMBL" id="APE38639.1"/>
    </source>
</evidence>
<evidence type="ECO:0000259" key="7">
    <source>
        <dbReference type="Pfam" id="PF04542"/>
    </source>
</evidence>
<organism evidence="9 10">
    <name type="scientific">Nocardia mangyaensis</name>
    <dbReference type="NCBI Taxonomy" id="2213200"/>
    <lineage>
        <taxon>Bacteria</taxon>
        <taxon>Bacillati</taxon>
        <taxon>Actinomycetota</taxon>
        <taxon>Actinomycetes</taxon>
        <taxon>Mycobacteriales</taxon>
        <taxon>Nocardiaceae</taxon>
        <taxon>Nocardia</taxon>
    </lineage>
</organism>
<dbReference type="KEGG" id="nsl:BOX37_22665"/>
<keyword evidence="3" id="KW-0805">Transcription regulation</keyword>
<dbReference type="Proteomes" id="UP000183810">
    <property type="component" value="Chromosome"/>
</dbReference>
<dbReference type="InterPro" id="IPR007627">
    <property type="entry name" value="RNA_pol_sigma70_r2"/>
</dbReference>
<dbReference type="AlphaFoldDB" id="A0A1J0W3A1"/>
<evidence type="ECO:0000256" key="5">
    <source>
        <dbReference type="ARBA" id="ARBA00023125"/>
    </source>
</evidence>
<dbReference type="EMBL" id="CP018082">
    <property type="protein sequence ID" value="APE38639.1"/>
    <property type="molecule type" value="Genomic_DNA"/>
</dbReference>
<dbReference type="InterPro" id="IPR014305">
    <property type="entry name" value="RNA_pol_sigma-G_actinobac"/>
</dbReference>
<feature type="domain" description="RNA polymerase sigma factor 70 region 4 type 2" evidence="8">
    <location>
        <begin position="139"/>
        <end position="190"/>
    </location>
</feature>
<dbReference type="SUPFAM" id="SSF54427">
    <property type="entry name" value="NTF2-like"/>
    <property type="match status" value="1"/>
</dbReference>
<dbReference type="GO" id="GO:0016987">
    <property type="term" value="F:sigma factor activity"/>
    <property type="evidence" value="ECO:0007669"/>
    <property type="project" value="UniProtKB-KW"/>
</dbReference>
<proteinExistence type="inferred from homology"/>
<evidence type="ECO:0000256" key="6">
    <source>
        <dbReference type="ARBA" id="ARBA00023163"/>
    </source>
</evidence>
<protein>
    <submittedName>
        <fullName evidence="9">RNA polymerase subunit sigma-70</fullName>
    </submittedName>
</protein>
<keyword evidence="10" id="KW-1185">Reference proteome</keyword>
<dbReference type="NCBIfam" id="NF006089">
    <property type="entry name" value="PRK08241.1"/>
    <property type="match status" value="1"/>
</dbReference>
<accession>A0A1J0W3A1</accession>
<dbReference type="NCBIfam" id="TIGR02937">
    <property type="entry name" value="sigma70-ECF"/>
    <property type="match status" value="1"/>
</dbReference>
<dbReference type="PANTHER" id="PTHR43133">
    <property type="entry name" value="RNA POLYMERASE ECF-TYPE SIGMA FACTO"/>
    <property type="match status" value="1"/>
</dbReference>
<name>A0A1J0W3A1_9NOCA</name>
<dbReference type="PANTHER" id="PTHR43133:SF65">
    <property type="entry name" value="ECF RNA POLYMERASE SIGMA FACTOR SIGG"/>
    <property type="match status" value="1"/>
</dbReference>
<dbReference type="InterPro" id="IPR013249">
    <property type="entry name" value="RNA_pol_sigma70_r4_t2"/>
</dbReference>
<comment type="subunit">
    <text evidence="2">Interacts transiently with the RNA polymerase catalytic core formed by RpoA, RpoB, RpoC and RpoZ (2 alpha, 1 beta, 1 beta' and 1 omega subunit) to form the RNA polymerase holoenzyme that can initiate transcription.</text>
</comment>
<comment type="similarity">
    <text evidence="1">Belongs to the sigma-70 factor family. ECF subfamily.</text>
</comment>
<evidence type="ECO:0000256" key="3">
    <source>
        <dbReference type="ARBA" id="ARBA00023015"/>
    </source>
</evidence>
<dbReference type="SUPFAM" id="SSF88659">
    <property type="entry name" value="Sigma3 and sigma4 domains of RNA polymerase sigma factors"/>
    <property type="match status" value="1"/>
</dbReference>
<dbReference type="InterPro" id="IPR013325">
    <property type="entry name" value="RNA_pol_sigma_r2"/>
</dbReference>
<dbReference type="SUPFAM" id="SSF88946">
    <property type="entry name" value="Sigma2 domain of RNA polymerase sigma factors"/>
    <property type="match status" value="1"/>
</dbReference>
<evidence type="ECO:0000256" key="1">
    <source>
        <dbReference type="ARBA" id="ARBA00010641"/>
    </source>
</evidence>
<dbReference type="InterPro" id="IPR039425">
    <property type="entry name" value="RNA_pol_sigma-70-like"/>
</dbReference>
<dbReference type="InterPro" id="IPR032710">
    <property type="entry name" value="NTF2-like_dom_sf"/>
</dbReference>
<dbReference type="GO" id="GO:0003677">
    <property type="term" value="F:DNA binding"/>
    <property type="evidence" value="ECO:0007669"/>
    <property type="project" value="UniProtKB-KW"/>
</dbReference>
<reference evidence="9" key="1">
    <citation type="submission" date="2016-11" db="EMBL/GenBank/DDBJ databases">
        <authorList>
            <person name="Jaros S."/>
            <person name="Januszkiewicz K."/>
            <person name="Wedrychowicz H."/>
        </authorList>
    </citation>
    <scope>NUCLEOTIDE SEQUENCE [LARGE SCALE GENOMIC DNA]</scope>
    <source>
        <strain evidence="9">Y48</strain>
    </source>
</reference>
<keyword evidence="4" id="KW-0731">Sigma factor</keyword>
<dbReference type="OrthoDB" id="7376212at2"/>
<dbReference type="Pfam" id="PF04542">
    <property type="entry name" value="Sigma70_r2"/>
    <property type="match status" value="1"/>
</dbReference>
<feature type="domain" description="RNA polymerase sigma-70 region 2" evidence="7">
    <location>
        <begin position="27"/>
        <end position="95"/>
    </location>
</feature>
<dbReference type="NCBIfam" id="TIGR02960">
    <property type="entry name" value="SigX5"/>
    <property type="match status" value="1"/>
</dbReference>
<evidence type="ECO:0000256" key="4">
    <source>
        <dbReference type="ARBA" id="ARBA00023082"/>
    </source>
</evidence>
<gene>
    <name evidence="9" type="ORF">BOX37_22665</name>
</gene>
<dbReference type="InterPro" id="IPR013324">
    <property type="entry name" value="RNA_pol_sigma_r3/r4-like"/>
</dbReference>
<evidence type="ECO:0000256" key="2">
    <source>
        <dbReference type="ARBA" id="ARBA00011344"/>
    </source>
</evidence>
<keyword evidence="5" id="KW-0238">DNA-binding</keyword>
<dbReference type="Pfam" id="PF08281">
    <property type="entry name" value="Sigma70_r4_2"/>
    <property type="match status" value="1"/>
</dbReference>
<sequence length="337" mass="37886">MKDAQELDPEDLAAAAVAGDESAFATLFERHRRELHVHCYRLLASFEEAEDMVQETFLRAWRKRETFDGGPMIRAWLYRIATNACMDLLRQRARRIPVLHSYAEIAWLEPYPDRLLDQLAPREDEPGAAVVARETIELAYLAALQLLPPQQRAVLVMRDVIGWSAAEAAAVLETTTAAVNSALQRARATMARHSARDRQPTGGDLSAEERDLLQQYIALHERPDLARMAALVHHDIRVTMPPQPLCFDGWENLAPLLERAFGPQGFGDWHVIPTSANRMPAAACYVRPAGDTLFHAFKMDVLRFDGGSITEITTFERHVFPRFGLPDTLPGPPPHSR</sequence>
<evidence type="ECO:0000313" key="10">
    <source>
        <dbReference type="Proteomes" id="UP000183810"/>
    </source>
</evidence>
<dbReference type="InterPro" id="IPR014284">
    <property type="entry name" value="RNA_pol_sigma-70_dom"/>
</dbReference>
<dbReference type="GO" id="GO:0006352">
    <property type="term" value="P:DNA-templated transcription initiation"/>
    <property type="evidence" value="ECO:0007669"/>
    <property type="project" value="InterPro"/>
</dbReference>
<keyword evidence="6" id="KW-0804">Transcription</keyword>
<evidence type="ECO:0000259" key="8">
    <source>
        <dbReference type="Pfam" id="PF08281"/>
    </source>
</evidence>